<keyword evidence="4 8" id="KW-0808">Transferase</keyword>
<evidence type="ECO:0000256" key="4">
    <source>
        <dbReference type="ARBA" id="ARBA00022679"/>
    </source>
</evidence>
<dbReference type="Pfam" id="PF00696">
    <property type="entry name" value="AA_kinase"/>
    <property type="match status" value="1"/>
</dbReference>
<dbReference type="GO" id="GO:0055129">
    <property type="term" value="P:L-proline biosynthetic process"/>
    <property type="evidence" value="ECO:0007669"/>
    <property type="project" value="UniProtKB-UniRule"/>
</dbReference>
<dbReference type="Gene3D" id="2.30.130.10">
    <property type="entry name" value="PUA domain"/>
    <property type="match status" value="1"/>
</dbReference>
<dbReference type="SUPFAM" id="SSF53633">
    <property type="entry name" value="Carbamate kinase-like"/>
    <property type="match status" value="1"/>
</dbReference>
<dbReference type="InterPro" id="IPR015947">
    <property type="entry name" value="PUA-like_sf"/>
</dbReference>
<dbReference type="SUPFAM" id="SSF88697">
    <property type="entry name" value="PUA domain-like"/>
    <property type="match status" value="1"/>
</dbReference>
<organism evidence="10 11">
    <name type="scientific">Arboricoccus pini</name>
    <dbReference type="NCBI Taxonomy" id="1963835"/>
    <lineage>
        <taxon>Bacteria</taxon>
        <taxon>Pseudomonadati</taxon>
        <taxon>Pseudomonadota</taxon>
        <taxon>Alphaproteobacteria</taxon>
        <taxon>Geminicoccales</taxon>
        <taxon>Geminicoccaceae</taxon>
        <taxon>Arboricoccus</taxon>
    </lineage>
</organism>
<feature type="binding site" evidence="8">
    <location>
        <begin position="174"/>
        <end position="175"/>
    </location>
    <ligand>
        <name>ATP</name>
        <dbReference type="ChEBI" id="CHEBI:30616"/>
    </ligand>
</feature>
<sequence>MDARLALSAHRLTVKIGSALLVRPDGSLRRDWLDGLAADLAVLHGEGRELIVVTSGAIALGWRRLGMKKRPVKLDDKQAAAAAGQIMLARAWEDSLAAVGLKTAQVLVTLADTEARRRYLNARATLAKLLEHQAVPIVNENDTVATSEIRFGDNDRLSARVAVMASAETLILLSDIDGLYTADPRSHPDARHVPEVRAITPEIIGMAGGAVSHAGTGGMVTKIAAATIATGAGCAVILTQGARERPLKALQDGARCTVFAPVTTSPRRARKDWIAGSLGVMGTLVVDDGAASALKRGSSLLPAGVRLVEGAFERGDAVLIRTAAGIVLAKGLSAYDAHEARLLAGKRTQEIESILGWRGRDVLVHRDDLVLL</sequence>
<dbReference type="InterPro" id="IPR002478">
    <property type="entry name" value="PUA"/>
</dbReference>
<dbReference type="GO" id="GO:0004349">
    <property type="term" value="F:glutamate 5-kinase activity"/>
    <property type="evidence" value="ECO:0007669"/>
    <property type="project" value="UniProtKB-UniRule"/>
</dbReference>
<evidence type="ECO:0000256" key="6">
    <source>
        <dbReference type="ARBA" id="ARBA00022777"/>
    </source>
</evidence>
<keyword evidence="3 8" id="KW-0641">Proline biosynthesis</keyword>
<keyword evidence="7 8" id="KW-0067">ATP-binding</keyword>
<feature type="binding site" evidence="8">
    <location>
        <position position="15"/>
    </location>
    <ligand>
        <name>ATP</name>
        <dbReference type="ChEBI" id="CHEBI:30616"/>
    </ligand>
</feature>
<dbReference type="PROSITE" id="PS50890">
    <property type="entry name" value="PUA"/>
    <property type="match status" value="1"/>
</dbReference>
<dbReference type="UniPathway" id="UPA00098">
    <property type="reaction ID" value="UER00359"/>
</dbReference>
<dbReference type="Gene3D" id="3.40.1160.10">
    <property type="entry name" value="Acetylglutamate kinase-like"/>
    <property type="match status" value="2"/>
</dbReference>
<gene>
    <name evidence="8" type="primary">proB</name>
    <name evidence="10" type="ORF">SAMN07250955_101373</name>
</gene>
<dbReference type="FunFam" id="3.40.1160.10:FF:000018">
    <property type="entry name" value="Glutamate 5-kinase"/>
    <property type="match status" value="1"/>
</dbReference>
<feature type="binding site" evidence="8">
    <location>
        <position position="55"/>
    </location>
    <ligand>
        <name>substrate</name>
    </ligand>
</feature>
<keyword evidence="2 8" id="KW-0028">Amino-acid biosynthesis</keyword>
<evidence type="ECO:0000313" key="10">
    <source>
        <dbReference type="EMBL" id="SNB53552.1"/>
    </source>
</evidence>
<evidence type="ECO:0000259" key="9">
    <source>
        <dbReference type="SMART" id="SM00359"/>
    </source>
</evidence>
<keyword evidence="6 8" id="KW-0418">Kinase</keyword>
<evidence type="ECO:0000256" key="8">
    <source>
        <dbReference type="HAMAP-Rule" id="MF_00456"/>
    </source>
</evidence>
<feature type="binding site" evidence="8">
    <location>
        <position position="142"/>
    </location>
    <ligand>
        <name>substrate</name>
    </ligand>
</feature>
<protein>
    <recommendedName>
        <fullName evidence="8">Glutamate 5-kinase</fullName>
        <ecNumber evidence="8">2.7.2.11</ecNumber>
    </recommendedName>
    <alternativeName>
        <fullName evidence="8">Gamma-glutamyl kinase</fullName>
        <shortName evidence="8">GK</shortName>
    </alternativeName>
</protein>
<dbReference type="PIRSF" id="PIRSF000729">
    <property type="entry name" value="GK"/>
    <property type="match status" value="1"/>
</dbReference>
<dbReference type="PROSITE" id="PS00902">
    <property type="entry name" value="GLUTAMATE_5_KINASE"/>
    <property type="match status" value="1"/>
</dbReference>
<dbReference type="GO" id="GO:0005524">
    <property type="term" value="F:ATP binding"/>
    <property type="evidence" value="ECO:0007669"/>
    <property type="project" value="UniProtKB-KW"/>
</dbReference>
<dbReference type="RefSeq" id="WP_088559677.1">
    <property type="nucleotide sequence ID" value="NZ_FYEH01000001.1"/>
</dbReference>
<keyword evidence="5 8" id="KW-0547">Nucleotide-binding</keyword>
<feature type="binding site" evidence="8">
    <location>
        <position position="154"/>
    </location>
    <ligand>
        <name>substrate</name>
    </ligand>
</feature>
<dbReference type="PRINTS" id="PR00474">
    <property type="entry name" value="GLU5KINASE"/>
</dbReference>
<dbReference type="Proteomes" id="UP000197065">
    <property type="component" value="Unassembled WGS sequence"/>
</dbReference>
<dbReference type="PANTHER" id="PTHR43654:SF1">
    <property type="entry name" value="ISOPENTENYL PHOSPHATE KINASE"/>
    <property type="match status" value="1"/>
</dbReference>
<dbReference type="InterPro" id="IPR036974">
    <property type="entry name" value="PUA_sf"/>
</dbReference>
<comment type="catalytic activity">
    <reaction evidence="8">
        <text>L-glutamate + ATP = L-glutamyl 5-phosphate + ADP</text>
        <dbReference type="Rhea" id="RHEA:14877"/>
        <dbReference type="ChEBI" id="CHEBI:29985"/>
        <dbReference type="ChEBI" id="CHEBI:30616"/>
        <dbReference type="ChEBI" id="CHEBI:58274"/>
        <dbReference type="ChEBI" id="CHEBI:456216"/>
        <dbReference type="EC" id="2.7.2.11"/>
    </reaction>
</comment>
<reference evidence="10 11" key="1">
    <citation type="submission" date="2017-06" db="EMBL/GenBank/DDBJ databases">
        <authorList>
            <person name="Kim H.J."/>
            <person name="Triplett B.A."/>
        </authorList>
    </citation>
    <scope>NUCLEOTIDE SEQUENCE [LARGE SCALE GENOMIC DNA]</scope>
    <source>
        <strain evidence="10 11">B29T1</strain>
    </source>
</reference>
<dbReference type="OrthoDB" id="9804434at2"/>
<dbReference type="CDD" id="cd21157">
    <property type="entry name" value="PUA_G5K"/>
    <property type="match status" value="1"/>
</dbReference>
<dbReference type="EMBL" id="FYEH01000001">
    <property type="protein sequence ID" value="SNB53552.1"/>
    <property type="molecule type" value="Genomic_DNA"/>
</dbReference>
<comment type="subcellular location">
    <subcellularLocation>
        <location evidence="8">Cytoplasm</location>
    </subcellularLocation>
</comment>
<dbReference type="InterPro" id="IPR001057">
    <property type="entry name" value="Glu/AcGlu_kinase"/>
</dbReference>
<comment type="similarity">
    <text evidence="8">Belongs to the glutamate 5-kinase family.</text>
</comment>
<dbReference type="InterPro" id="IPR036393">
    <property type="entry name" value="AceGlu_kinase-like_sf"/>
</dbReference>
<dbReference type="PANTHER" id="PTHR43654">
    <property type="entry name" value="GLUTAMATE 5-KINASE"/>
    <property type="match status" value="1"/>
</dbReference>
<dbReference type="SMART" id="SM00359">
    <property type="entry name" value="PUA"/>
    <property type="match status" value="1"/>
</dbReference>
<dbReference type="HAMAP" id="MF_00456">
    <property type="entry name" value="ProB"/>
    <property type="match status" value="1"/>
</dbReference>
<dbReference type="InterPro" id="IPR001048">
    <property type="entry name" value="Asp/Glu/Uridylate_kinase"/>
</dbReference>
<dbReference type="Pfam" id="PF01472">
    <property type="entry name" value="PUA"/>
    <property type="match status" value="1"/>
</dbReference>
<evidence type="ECO:0000256" key="7">
    <source>
        <dbReference type="ARBA" id="ARBA00022840"/>
    </source>
</evidence>
<feature type="binding site" evidence="8">
    <location>
        <begin position="216"/>
        <end position="222"/>
    </location>
    <ligand>
        <name>ATP</name>
        <dbReference type="ChEBI" id="CHEBI:30616"/>
    </ligand>
</feature>
<dbReference type="InterPro" id="IPR041739">
    <property type="entry name" value="G5K_ProB"/>
</dbReference>
<comment type="function">
    <text evidence="8">Catalyzes the transfer of a phosphate group to glutamate to form L-glutamate 5-phosphate.</text>
</comment>
<dbReference type="GO" id="GO:0003723">
    <property type="term" value="F:RNA binding"/>
    <property type="evidence" value="ECO:0007669"/>
    <property type="project" value="InterPro"/>
</dbReference>
<feature type="domain" description="PUA" evidence="9">
    <location>
        <begin position="282"/>
        <end position="364"/>
    </location>
</feature>
<evidence type="ECO:0000256" key="1">
    <source>
        <dbReference type="ARBA" id="ARBA00022490"/>
    </source>
</evidence>
<keyword evidence="1 8" id="KW-0963">Cytoplasm</keyword>
<proteinExistence type="inferred from homology"/>
<dbReference type="GO" id="GO:0005829">
    <property type="term" value="C:cytosol"/>
    <property type="evidence" value="ECO:0007669"/>
    <property type="project" value="TreeGrafter"/>
</dbReference>
<dbReference type="InterPro" id="IPR011529">
    <property type="entry name" value="Glu_5kinase"/>
</dbReference>
<dbReference type="CDD" id="cd04242">
    <property type="entry name" value="AAK_G5K_ProB"/>
    <property type="match status" value="1"/>
</dbReference>
<evidence type="ECO:0000256" key="5">
    <source>
        <dbReference type="ARBA" id="ARBA00022741"/>
    </source>
</evidence>
<dbReference type="InterPro" id="IPR019797">
    <property type="entry name" value="Glutamate_5-kinase_CS"/>
</dbReference>
<evidence type="ECO:0000256" key="2">
    <source>
        <dbReference type="ARBA" id="ARBA00022605"/>
    </source>
</evidence>
<comment type="pathway">
    <text evidence="8">Amino-acid biosynthesis; L-proline biosynthesis; L-glutamate 5-semialdehyde from L-glutamate: step 1/2.</text>
</comment>
<dbReference type="AlphaFoldDB" id="A0A212Q2L4"/>
<keyword evidence="11" id="KW-1185">Reference proteome</keyword>
<dbReference type="NCBIfam" id="TIGR01027">
    <property type="entry name" value="proB"/>
    <property type="match status" value="1"/>
</dbReference>
<dbReference type="EC" id="2.7.2.11" evidence="8"/>
<name>A0A212Q2L4_9PROT</name>
<accession>A0A212Q2L4</accession>
<evidence type="ECO:0000256" key="3">
    <source>
        <dbReference type="ARBA" id="ARBA00022650"/>
    </source>
</evidence>
<evidence type="ECO:0000313" key="11">
    <source>
        <dbReference type="Proteomes" id="UP000197065"/>
    </source>
</evidence>
<dbReference type="InterPro" id="IPR005715">
    <property type="entry name" value="Glu_5kinase/COase_Synthase"/>
</dbReference>